<dbReference type="EMBL" id="QLII01000001">
    <property type="protein sequence ID" value="RAI74892.1"/>
    <property type="molecule type" value="Genomic_DNA"/>
</dbReference>
<keyword evidence="3" id="KW-1185">Reference proteome</keyword>
<evidence type="ECO:0000313" key="3">
    <source>
        <dbReference type="Proteomes" id="UP000249016"/>
    </source>
</evidence>
<gene>
    <name evidence="2" type="ORF">HMF3257_12795</name>
</gene>
<sequence>MTTSIKLTKSLDWTLYTVQFIKNHFLMIFGLGLVAAIGRAIQLKAFGPVSPSAHVLLEVVVESARILIFFYALGLTNVKTGVIRLVQLVTNKQGRKQNWRLAIRKLRDKWPSLLINLLAFSMIALLFNKLIDHIAYETCLYMTLQARQLISSQASEWAIILFFKNISVIPFTLIFNAVFCLWLVNRLPKPVAFQ</sequence>
<name>A0A327NI22_9BACT</name>
<feature type="transmembrane region" description="Helical" evidence="1">
    <location>
        <begin position="157"/>
        <end position="184"/>
    </location>
</feature>
<proteinExistence type="predicted"/>
<keyword evidence="1" id="KW-0472">Membrane</keyword>
<feature type="transmembrane region" description="Helical" evidence="1">
    <location>
        <begin position="110"/>
        <end position="127"/>
    </location>
</feature>
<protein>
    <submittedName>
        <fullName evidence="2">Uncharacterized protein</fullName>
    </submittedName>
</protein>
<dbReference type="Proteomes" id="UP000249016">
    <property type="component" value="Unassembled WGS sequence"/>
</dbReference>
<evidence type="ECO:0000313" key="2">
    <source>
        <dbReference type="EMBL" id="RAI74892.1"/>
    </source>
</evidence>
<evidence type="ECO:0000256" key="1">
    <source>
        <dbReference type="SAM" id="Phobius"/>
    </source>
</evidence>
<accession>A0A327NI22</accession>
<feature type="transmembrane region" description="Helical" evidence="1">
    <location>
        <begin position="66"/>
        <end position="89"/>
    </location>
</feature>
<reference evidence="2 3" key="1">
    <citation type="submission" date="2018-06" db="EMBL/GenBank/DDBJ databases">
        <title>Spirosoma sp. HMF3257 Genome sequencing and assembly.</title>
        <authorList>
            <person name="Kang H."/>
            <person name="Cha I."/>
            <person name="Kim H."/>
            <person name="Kang J."/>
            <person name="Joh K."/>
        </authorList>
    </citation>
    <scope>NUCLEOTIDE SEQUENCE [LARGE SCALE GENOMIC DNA]</scope>
    <source>
        <strain evidence="2 3">HMF3257</strain>
    </source>
</reference>
<dbReference type="AlphaFoldDB" id="A0A327NI22"/>
<keyword evidence="1" id="KW-1133">Transmembrane helix</keyword>
<feature type="transmembrane region" description="Helical" evidence="1">
    <location>
        <begin position="25"/>
        <end position="46"/>
    </location>
</feature>
<keyword evidence="1" id="KW-0812">Transmembrane</keyword>
<dbReference type="RefSeq" id="WP_111342604.1">
    <property type="nucleotide sequence ID" value="NZ_QLII01000001.1"/>
</dbReference>
<organism evidence="2 3">
    <name type="scientific">Spirosoma telluris</name>
    <dbReference type="NCBI Taxonomy" id="2183553"/>
    <lineage>
        <taxon>Bacteria</taxon>
        <taxon>Pseudomonadati</taxon>
        <taxon>Bacteroidota</taxon>
        <taxon>Cytophagia</taxon>
        <taxon>Cytophagales</taxon>
        <taxon>Cytophagaceae</taxon>
        <taxon>Spirosoma</taxon>
    </lineage>
</organism>
<comment type="caution">
    <text evidence="2">The sequence shown here is derived from an EMBL/GenBank/DDBJ whole genome shotgun (WGS) entry which is preliminary data.</text>
</comment>
<dbReference type="OrthoDB" id="953809at2"/>